<reference evidence="1 2" key="1">
    <citation type="submission" date="2019-05" db="EMBL/GenBank/DDBJ databases">
        <title>Mikania micrantha, genome provides insights into the molecular mechanism of rapid growth.</title>
        <authorList>
            <person name="Liu B."/>
        </authorList>
    </citation>
    <scope>NUCLEOTIDE SEQUENCE [LARGE SCALE GENOMIC DNA]</scope>
    <source>
        <strain evidence="1">NLD-2019</strain>
        <tissue evidence="1">Leaf</tissue>
    </source>
</reference>
<comment type="caution">
    <text evidence="1">The sequence shown here is derived from an EMBL/GenBank/DDBJ whole genome shotgun (WGS) entry which is preliminary data.</text>
</comment>
<dbReference type="Proteomes" id="UP000326396">
    <property type="component" value="Linkage Group LG6"/>
</dbReference>
<evidence type="ECO:0000313" key="2">
    <source>
        <dbReference type="Proteomes" id="UP000326396"/>
    </source>
</evidence>
<dbReference type="OrthoDB" id="3156807at2759"/>
<dbReference type="PANTHER" id="PTHR21529:SF4">
    <property type="entry name" value="TPR AND ANKYRIN REPEAT-CONTAINING PROTEIN 1"/>
    <property type="match status" value="1"/>
</dbReference>
<evidence type="ECO:0000313" key="1">
    <source>
        <dbReference type="EMBL" id="KAD3337909.1"/>
    </source>
</evidence>
<proteinExistence type="predicted"/>
<dbReference type="InterPro" id="IPR039904">
    <property type="entry name" value="TRANK1"/>
</dbReference>
<dbReference type="EMBL" id="SZYD01000016">
    <property type="protein sequence ID" value="KAD3337909.1"/>
    <property type="molecule type" value="Genomic_DNA"/>
</dbReference>
<protein>
    <submittedName>
        <fullName evidence="1">Uncharacterized protein</fullName>
    </submittedName>
</protein>
<dbReference type="PANTHER" id="PTHR21529">
    <property type="entry name" value="MAMMARY TURMOR VIRUS RECEPTOR HOMOLOG 1, 2 MTVR1, 2"/>
    <property type="match status" value="1"/>
</dbReference>
<dbReference type="AlphaFoldDB" id="A0A5N6MB86"/>
<organism evidence="1 2">
    <name type="scientific">Mikania micrantha</name>
    <name type="common">bitter vine</name>
    <dbReference type="NCBI Taxonomy" id="192012"/>
    <lineage>
        <taxon>Eukaryota</taxon>
        <taxon>Viridiplantae</taxon>
        <taxon>Streptophyta</taxon>
        <taxon>Embryophyta</taxon>
        <taxon>Tracheophyta</taxon>
        <taxon>Spermatophyta</taxon>
        <taxon>Magnoliopsida</taxon>
        <taxon>eudicotyledons</taxon>
        <taxon>Gunneridae</taxon>
        <taxon>Pentapetalae</taxon>
        <taxon>asterids</taxon>
        <taxon>campanulids</taxon>
        <taxon>Asterales</taxon>
        <taxon>Asteraceae</taxon>
        <taxon>Asteroideae</taxon>
        <taxon>Heliantheae alliance</taxon>
        <taxon>Eupatorieae</taxon>
        <taxon>Mikania</taxon>
    </lineage>
</organism>
<accession>A0A5N6MB86</accession>
<keyword evidence="2" id="KW-1185">Reference proteome</keyword>
<gene>
    <name evidence="1" type="ORF">E3N88_33430</name>
</gene>
<name>A0A5N6MB86_9ASTR</name>
<sequence length="990" mass="115234">MLEKAGNCFYLARCYKLAVEEYEKAGNFAMCFSACTDGKLFEIGFKLIGSGGERSSNESTFLHKGARYYFLMKDFQSMMKFVRCFSKKSEMRSFLTERKCFDELLSLEKEWRNFEEAVKVMHKGAHHYLSIKDTENMMKFVRSFYEKDMMRDFLTENWCLDELIELEKEWGSFEKAAKVARLKPDPVLEASLLEMSGLHRESSLIILWHVFSNSPIFQEVEKPFTQKDELLRMACEIAKRDSNAFYQFVCQEAEILSCGETKEELLEKGLEFIYCYKENAFDVSWEWAKKAHEIRKIEKNVLDMMRSFFKTVNNQEKLLLLDEVCGEFVEASKIGKEDEHSIEAALSRLWYVLFGSLWACGRRAWPLKDFKHKTELLNDANSYVLVHPNSQDSALVLKEMHVLSGEEISLSHMWMYLRETPRERSLRVQFLVSRRILDGHLDSHCKDYACIEIQVEDEKINHLDGSLLENSVSVEGLIYIWNYWMEMTCELINWSNTGGQGCTTSNIYEDFLFNYFGVRKYDVVKYGGYVVLNAEAQWVKETQAIMTRNGYLYLILANHFSSASSRYWCSELLFVAEKVFKKFQSIHVYSIEKNLSMHQQTKILMRLFEVVKSLQKCRLPYSWKHASLIVRKYFQLCVDQFFFNAFHINWKQAHSKEMIFMRRNETFLNMLKEAININSKLSRHPTHAQLGRIAVIFLGYKLIAINADAKKKLRCTSSLNWRALFGNLMNNERSISKNEDLAISLHNILKETFSAGWGRVNDCMSPACFLYLMDRLLILSFCFNGYVFTTRSSFVEWLSYNECVMGYNGGCVASLDTMKNIQHSLTSMVNAMLNSEEELIEWLRRSKEPESLYSVLVSRLTVLLSLCCVNSGLDYHNLSRQLERACFLSSLPSEFHVELINGIKEDRLADAVAIAFKKIDNPLVIVSFKEDFPKVTCQDAIFLNVEKLDFSQESLMEMLYLEKCNNAATCSDHKAQESTTFEQPMTSKQL</sequence>